<comment type="cofactor">
    <cofactor evidence="1">
        <name>Mg(2+)</name>
        <dbReference type="ChEBI" id="CHEBI:18420"/>
    </cofactor>
    <text evidence="1">Binds 2 magnesium ions per subunit.</text>
</comment>
<evidence type="ECO:0000313" key="2">
    <source>
        <dbReference type="EMBL" id="NOU98396.1"/>
    </source>
</evidence>
<dbReference type="SUPFAM" id="SSF101478">
    <property type="entry name" value="ADP-ribosylglycohydrolase"/>
    <property type="match status" value="1"/>
</dbReference>
<dbReference type="Gene3D" id="1.10.4080.10">
    <property type="entry name" value="ADP-ribosylation/Crystallin J1"/>
    <property type="match status" value="1"/>
</dbReference>
<name>A0A972GWW7_9BACL</name>
<feature type="binding site" evidence="1">
    <location>
        <position position="262"/>
    </location>
    <ligand>
        <name>Mg(2+)</name>
        <dbReference type="ChEBI" id="CHEBI:18420"/>
        <label>1</label>
    </ligand>
</feature>
<reference evidence="2" key="1">
    <citation type="submission" date="2019-10" db="EMBL/GenBank/DDBJ databases">
        <title>Description of Paenibacillus glebae sp. nov.</title>
        <authorList>
            <person name="Carlier A."/>
            <person name="Qi S."/>
        </authorList>
    </citation>
    <scope>NUCLEOTIDE SEQUENCE</scope>
    <source>
        <strain evidence="2">LMG 31456</strain>
    </source>
</reference>
<keyword evidence="3" id="KW-1185">Reference proteome</keyword>
<comment type="caution">
    <text evidence="2">The sequence shown here is derived from an EMBL/GenBank/DDBJ whole genome shotgun (WGS) entry which is preliminary data.</text>
</comment>
<keyword evidence="1" id="KW-0460">Magnesium</keyword>
<dbReference type="RefSeq" id="WP_171656653.1">
    <property type="nucleotide sequence ID" value="NZ_WHOD01000135.1"/>
</dbReference>
<feature type="binding site" evidence="1">
    <location>
        <position position="260"/>
    </location>
    <ligand>
        <name>Mg(2+)</name>
        <dbReference type="ChEBI" id="CHEBI:18420"/>
        <label>1</label>
    </ligand>
</feature>
<dbReference type="InterPro" id="IPR036705">
    <property type="entry name" value="Ribosyl_crysJ1_sf"/>
</dbReference>
<dbReference type="AlphaFoldDB" id="A0A972GWW7"/>
<protein>
    <recommendedName>
        <fullName evidence="4">ADP-ribosylglycohydrolase family protein</fullName>
    </recommendedName>
</protein>
<evidence type="ECO:0000256" key="1">
    <source>
        <dbReference type="PIRSR" id="PIRSR605502-1"/>
    </source>
</evidence>
<dbReference type="EMBL" id="WHOD01000135">
    <property type="protein sequence ID" value="NOU98396.1"/>
    <property type="molecule type" value="Genomic_DNA"/>
</dbReference>
<sequence length="642" mass="71721">MRTISYNLYYDKVYGGWIGKCIGGNIGACVENNKYLMDLQEHEVFPEEIPPNDDLDLQLLWLQVLENKGVHLTGKDLAEAWLKHCWYPFNEYGYFLHNYQRQIHPPISGAFNNHYFAESMGSPIRSEIWGMISVGNAELAKAYAYEDATLDHETESVWGEQMLAVMEAEAFFEDDIDRLIEIGLGHIPADSRLYQCIRYIQRLHNEKVEWTIARQRLLEQFGHPDASKAVQNIGITMLALLFGEGDFAQTQMISLNCGYDTDCTCATAGAIFGIMHGASQLPELWKGQAKDTFTVGIDVVRPSALISDLATDTCRVGVALSRSLNAVVSIQDVPADLGVEQIPIAREPEEITIDIDYLGVPAVGYGEIKQASLNLTNNTAVPKQGRILLSVPDGFEISPQEVHLTLGAGESFAQRVTICIPEKTTIIPSGIPVSVVYEVGGTAAGRVEFGLAGSQPYYVIGPFWDLYDTKVHDSCPFYDPVHNRKSRPRGPASFNNYVNMEKAYMDEASFEQLPTGGKHFNAPEHKINVEDWFGMAGPACFYLIQDIDSPEERDVRIMVGNNNGFKLWVNNKLVEQSSEACFWMPYNHDIPVHLRKGRNRIVAKLVRVGEKLDYSFGIAESVPHSPRHFSWVNGLSSVVITP</sequence>
<evidence type="ECO:0000313" key="3">
    <source>
        <dbReference type="Proteomes" id="UP000641588"/>
    </source>
</evidence>
<dbReference type="Proteomes" id="UP000641588">
    <property type="component" value="Unassembled WGS sequence"/>
</dbReference>
<organism evidence="2 3">
    <name type="scientific">Paenibacillus foliorum</name>
    <dbReference type="NCBI Taxonomy" id="2654974"/>
    <lineage>
        <taxon>Bacteria</taxon>
        <taxon>Bacillati</taxon>
        <taxon>Bacillota</taxon>
        <taxon>Bacilli</taxon>
        <taxon>Bacillales</taxon>
        <taxon>Paenibacillaceae</taxon>
        <taxon>Paenibacillus</taxon>
    </lineage>
</organism>
<dbReference type="InterPro" id="IPR005502">
    <property type="entry name" value="Ribosyl_crysJ1"/>
</dbReference>
<keyword evidence="1" id="KW-0479">Metal-binding</keyword>
<gene>
    <name evidence="2" type="ORF">GC093_35020</name>
</gene>
<dbReference type="GO" id="GO:0046872">
    <property type="term" value="F:metal ion binding"/>
    <property type="evidence" value="ECO:0007669"/>
    <property type="project" value="UniProtKB-KW"/>
</dbReference>
<evidence type="ECO:0008006" key="4">
    <source>
        <dbReference type="Google" id="ProtNLM"/>
    </source>
</evidence>
<proteinExistence type="predicted"/>
<dbReference type="Pfam" id="PF03747">
    <property type="entry name" value="ADP_ribosyl_GH"/>
    <property type="match status" value="1"/>
</dbReference>
<accession>A0A972GWW7</accession>